<evidence type="ECO:0000259" key="3">
    <source>
        <dbReference type="Pfam" id="PF21666"/>
    </source>
</evidence>
<dbReference type="EMBL" id="JAHCVI010000001">
    <property type="protein sequence ID" value="KAG7290141.1"/>
    <property type="molecule type" value="Genomic_DNA"/>
</dbReference>
<organism evidence="4 5">
    <name type="scientific">Staphylotrichum longicolle</name>
    <dbReference type="NCBI Taxonomy" id="669026"/>
    <lineage>
        <taxon>Eukaryota</taxon>
        <taxon>Fungi</taxon>
        <taxon>Dikarya</taxon>
        <taxon>Ascomycota</taxon>
        <taxon>Pezizomycotina</taxon>
        <taxon>Sordariomycetes</taxon>
        <taxon>Sordariomycetidae</taxon>
        <taxon>Sordariales</taxon>
        <taxon>Chaetomiaceae</taxon>
        <taxon>Staphylotrichum</taxon>
    </lineage>
</organism>
<reference evidence="4" key="1">
    <citation type="submission" date="2023-02" db="EMBL/GenBank/DDBJ databases">
        <authorList>
            <person name="Palmer J.M."/>
        </authorList>
    </citation>
    <scope>NUCLEOTIDE SEQUENCE</scope>
    <source>
        <strain evidence="4">FW57</strain>
    </source>
</reference>
<name>A0AAD4EYV1_9PEZI</name>
<sequence length="703" mass="80267">MASEDSESYKYPGVNLPLRHLDQRERHGVDYYRLGSFGGARNSQSELLQVREVAMMILQDRLTDKPNWHEKVFDETIVAKWRNEALTQSEDDIHREIVAGKKIPKPMRTRIITEAAFDYCIAELRCKAAHFEKKGLVFTLNSTGISSLHNTAIKSDSLVSDELRQGLKAAFEKLQAEQADQPDWHPGTDNTVQDLVHPSMYPFIYGKSKFIQDEVVGVADAIDKWSGKGEVVSQPKPDPGNADRAHGGSAYYQGYGIDRSYWSETYQWLPANLEFQEDDTVRFTSYINNLHPKKHPEIYRLVEKLIDTAIPAWNRVLSSTPVHEDGKTQKRFGMPDPVDWDDRDKAWEKFNPDVLAAHEAKHGPVQYDQEAVRYLSDDEEEKKMPNDEGDDSQPGPKAARKIQRLKWREISDALFPEPLEFKPFVYKVGNSLRERFKDTGLQVIVKMASIELTPEKPDFPAGGWHIEGQMNEHIVATALYYLDSENVTPSHLSFRMATSEEQEELQEQVGQDMYHGYEQIYGTKLSFAGEDSSTVQTYGSVGTPEGRLLAFPNVFQHRVSSFSLQDRTKPGHRRFIALWLVDPLTRIISTANVPPQQFDWWAEAVFGSEGKATKGDMPPELFQLLLEKGAHKAVKPTEEMLKSMSNRLPVEVMDMVRKEGAVPEGLMTYEDACEHRLALMAERTAFVSKNEEEWRNEYSFCEH</sequence>
<dbReference type="PANTHER" id="PTHR33119:SF1">
    <property type="entry name" value="FE2OG DIOXYGENASE DOMAIN-CONTAINING PROTEIN"/>
    <property type="match status" value="1"/>
</dbReference>
<gene>
    <name evidence="4" type="ORF">NEMBOFW57_000138</name>
</gene>
<evidence type="ECO:0000313" key="4">
    <source>
        <dbReference type="EMBL" id="KAG7290141.1"/>
    </source>
</evidence>
<comment type="caution">
    <text evidence="4">The sequence shown here is derived from an EMBL/GenBank/DDBJ whole genome shotgun (WGS) entry which is preliminary data.</text>
</comment>
<accession>A0AAD4EYV1</accession>
<dbReference type="AlphaFoldDB" id="A0AAD4EYV1"/>
<dbReference type="InterPro" id="IPR049207">
    <property type="entry name" value="DUF4246_N"/>
</dbReference>
<dbReference type="Proteomes" id="UP001197093">
    <property type="component" value="Unassembled WGS sequence"/>
</dbReference>
<feature type="domain" description="DUF4246" evidence="3">
    <location>
        <begin position="11"/>
        <end position="84"/>
    </location>
</feature>
<feature type="region of interest" description="Disordered" evidence="1">
    <location>
        <begin position="377"/>
        <end position="400"/>
    </location>
</feature>
<dbReference type="Pfam" id="PF14033">
    <property type="entry name" value="DUF4246"/>
    <property type="match status" value="1"/>
</dbReference>
<keyword evidence="5" id="KW-1185">Reference proteome</keyword>
<evidence type="ECO:0000256" key="1">
    <source>
        <dbReference type="SAM" id="MobiDB-lite"/>
    </source>
</evidence>
<proteinExistence type="predicted"/>
<protein>
    <submittedName>
        <fullName evidence="4">Uncharacterized protein</fullName>
    </submittedName>
</protein>
<dbReference type="Pfam" id="PF21666">
    <property type="entry name" value="DUF4246_N"/>
    <property type="match status" value="1"/>
</dbReference>
<feature type="domain" description="DUF4246" evidence="2">
    <location>
        <begin position="115"/>
        <end position="603"/>
    </location>
</feature>
<evidence type="ECO:0000313" key="5">
    <source>
        <dbReference type="Proteomes" id="UP001197093"/>
    </source>
</evidence>
<dbReference type="InterPro" id="IPR025340">
    <property type="entry name" value="DUF4246"/>
</dbReference>
<dbReference type="InterPro" id="IPR049192">
    <property type="entry name" value="DUF4246_C"/>
</dbReference>
<evidence type="ECO:0000259" key="2">
    <source>
        <dbReference type="Pfam" id="PF14033"/>
    </source>
</evidence>
<dbReference type="PANTHER" id="PTHR33119">
    <property type="entry name" value="IFI3P"/>
    <property type="match status" value="1"/>
</dbReference>